<organism evidence="1 2">
    <name type="scientific">Pseudomonas glycinae</name>
    <dbReference type="NCBI Taxonomy" id="1785145"/>
    <lineage>
        <taxon>Bacteria</taxon>
        <taxon>Pseudomonadati</taxon>
        <taxon>Pseudomonadota</taxon>
        <taxon>Gammaproteobacteria</taxon>
        <taxon>Pseudomonadales</taxon>
        <taxon>Pseudomonadaceae</taxon>
        <taxon>Pseudomonas</taxon>
    </lineage>
</organism>
<reference evidence="1" key="1">
    <citation type="submission" date="2017-12" db="EMBL/GenBank/DDBJ databases">
        <title>Pseudomonas sp. MS586 complete sequence.</title>
        <authorList>
            <person name="Lu S."/>
            <person name="Deng P."/>
        </authorList>
    </citation>
    <scope>NUCLEOTIDE SEQUENCE</scope>
    <source>
        <strain evidence="1">MS586</strain>
    </source>
</reference>
<keyword evidence="2" id="KW-1185">Reference proteome</keyword>
<name>A0ABM6QI34_9PSED</name>
<dbReference type="EMBL" id="CP014205">
    <property type="protein sequence ID" value="AUG97616.1"/>
    <property type="molecule type" value="Genomic_DNA"/>
</dbReference>
<gene>
    <name evidence="1" type="ORF">AWU82_29840</name>
</gene>
<sequence length="125" mass="13714">MNHAEKNGSVSQVGCCAVDNISIGSTENQLDQKICDASHAQIKIVDEVSTKVCCVQPMSDDSVIMLKPSAEFPEAIDQHRQVEQCSHQVVSASIKLLAITAIRHDHSRLYHAEANGLYLSLVTRR</sequence>
<dbReference type="Proteomes" id="UP000075187">
    <property type="component" value="Chromosome"/>
</dbReference>
<proteinExistence type="predicted"/>
<evidence type="ECO:0000313" key="1">
    <source>
        <dbReference type="EMBL" id="AUG97616.1"/>
    </source>
</evidence>
<accession>A0ABM6QI34</accession>
<evidence type="ECO:0000313" key="2">
    <source>
        <dbReference type="Proteomes" id="UP000075187"/>
    </source>
</evidence>
<protein>
    <submittedName>
        <fullName evidence="1">Uncharacterized protein</fullName>
    </submittedName>
</protein>